<feature type="transmembrane region" description="Helical" evidence="10">
    <location>
        <begin position="25"/>
        <end position="47"/>
    </location>
</feature>
<dbReference type="Pfam" id="PF02518">
    <property type="entry name" value="HATPase_c"/>
    <property type="match status" value="1"/>
</dbReference>
<dbReference type="GO" id="GO:0005524">
    <property type="term" value="F:ATP binding"/>
    <property type="evidence" value="ECO:0007669"/>
    <property type="project" value="UniProtKB-KW"/>
</dbReference>
<keyword evidence="8" id="KW-0902">Two-component regulatory system</keyword>
<keyword evidence="5" id="KW-0547">Nucleotide-binding</keyword>
<keyword evidence="13" id="KW-1185">Reference proteome</keyword>
<evidence type="ECO:0000256" key="10">
    <source>
        <dbReference type="SAM" id="Phobius"/>
    </source>
</evidence>
<protein>
    <recommendedName>
        <fullName evidence="2">histidine kinase</fullName>
        <ecNumber evidence="2">2.7.13.3</ecNumber>
    </recommendedName>
</protein>
<reference evidence="12 13" key="1">
    <citation type="submission" date="2019-02" db="EMBL/GenBank/DDBJ databases">
        <authorList>
            <person name="Sun L."/>
            <person name="Pan D."/>
            <person name="Wu X."/>
        </authorList>
    </citation>
    <scope>NUCLEOTIDE SEQUENCE [LARGE SCALE GENOMIC DNA]</scope>
    <source>
        <strain evidence="12 13">JW-1</strain>
    </source>
</reference>
<evidence type="ECO:0000256" key="3">
    <source>
        <dbReference type="ARBA" id="ARBA00022553"/>
    </source>
</evidence>
<dbReference type="InterPro" id="IPR036890">
    <property type="entry name" value="HATPase_C_sf"/>
</dbReference>
<dbReference type="KEGG" id="ltr:EVS81_08035"/>
<evidence type="ECO:0000256" key="7">
    <source>
        <dbReference type="ARBA" id="ARBA00022840"/>
    </source>
</evidence>
<gene>
    <name evidence="12" type="ORF">EVS81_08035</name>
</gene>
<dbReference type="EMBL" id="CP035806">
    <property type="protein sequence ID" value="QBE50263.1"/>
    <property type="molecule type" value="Genomic_DNA"/>
</dbReference>
<keyword evidence="3" id="KW-0597">Phosphoprotein</keyword>
<evidence type="ECO:0000256" key="8">
    <source>
        <dbReference type="ARBA" id="ARBA00023012"/>
    </source>
</evidence>
<feature type="transmembrane region" description="Helical" evidence="10">
    <location>
        <begin position="95"/>
        <end position="116"/>
    </location>
</feature>
<keyword evidence="4" id="KW-0808">Transferase</keyword>
<dbReference type="Gene3D" id="1.20.5.1930">
    <property type="match status" value="1"/>
</dbReference>
<dbReference type="Proteomes" id="UP000289260">
    <property type="component" value="Chromosome"/>
</dbReference>
<dbReference type="CDD" id="cd16917">
    <property type="entry name" value="HATPase_UhpB-NarQ-NarX-like"/>
    <property type="match status" value="1"/>
</dbReference>
<dbReference type="Gene3D" id="3.30.565.10">
    <property type="entry name" value="Histidine kinase-like ATPase, C-terminal domain"/>
    <property type="match status" value="1"/>
</dbReference>
<feature type="transmembrane region" description="Helical" evidence="10">
    <location>
        <begin position="136"/>
        <end position="155"/>
    </location>
</feature>
<evidence type="ECO:0000256" key="4">
    <source>
        <dbReference type="ARBA" id="ARBA00022679"/>
    </source>
</evidence>
<dbReference type="SMART" id="SM00387">
    <property type="entry name" value="HATPase_c"/>
    <property type="match status" value="1"/>
</dbReference>
<name>A0A4P6KIR7_9MICO</name>
<evidence type="ECO:0000256" key="9">
    <source>
        <dbReference type="SAM" id="MobiDB-lite"/>
    </source>
</evidence>
<dbReference type="SUPFAM" id="SSF55874">
    <property type="entry name" value="ATPase domain of HSP90 chaperone/DNA topoisomerase II/histidine kinase"/>
    <property type="match status" value="1"/>
</dbReference>
<dbReference type="AlphaFoldDB" id="A0A4P6KIR7"/>
<feature type="compositionally biased region" description="Low complexity" evidence="9">
    <location>
        <begin position="443"/>
        <end position="454"/>
    </location>
</feature>
<evidence type="ECO:0000256" key="6">
    <source>
        <dbReference type="ARBA" id="ARBA00022777"/>
    </source>
</evidence>
<keyword evidence="7" id="KW-0067">ATP-binding</keyword>
<dbReference type="PANTHER" id="PTHR24421">
    <property type="entry name" value="NITRATE/NITRITE SENSOR PROTEIN NARX-RELATED"/>
    <property type="match status" value="1"/>
</dbReference>
<dbReference type="EC" id="2.7.13.3" evidence="2"/>
<accession>A0A4P6KIR7</accession>
<evidence type="ECO:0000313" key="12">
    <source>
        <dbReference type="EMBL" id="QBE50263.1"/>
    </source>
</evidence>
<keyword evidence="10" id="KW-0812">Transmembrane</keyword>
<keyword evidence="10" id="KW-1133">Transmembrane helix</keyword>
<feature type="transmembrane region" description="Helical" evidence="10">
    <location>
        <begin position="167"/>
        <end position="186"/>
    </location>
</feature>
<dbReference type="InterPro" id="IPR011712">
    <property type="entry name" value="Sig_transdc_His_kin_sub3_dim/P"/>
</dbReference>
<evidence type="ECO:0000256" key="5">
    <source>
        <dbReference type="ARBA" id="ARBA00022741"/>
    </source>
</evidence>
<feature type="region of interest" description="Disordered" evidence="9">
    <location>
        <begin position="404"/>
        <end position="486"/>
    </location>
</feature>
<dbReference type="InterPro" id="IPR003594">
    <property type="entry name" value="HATPase_dom"/>
</dbReference>
<proteinExistence type="predicted"/>
<dbReference type="GO" id="GO:0046983">
    <property type="term" value="F:protein dimerization activity"/>
    <property type="evidence" value="ECO:0007669"/>
    <property type="project" value="InterPro"/>
</dbReference>
<sequence length="486" mass="49626">MSNDAVPASRPLPRIGGPARRPRPLLWWDLGVAATVAVMGAFGLAWALDADGVPAAVPLLRALWTLALLVVWYLVLGRSALRRAVRDDPARPIDLVYLGGVVLIVGLATMAVPSYATLQTLAYPMVWTIVARYRDAVLWSAALAVAMGSGFVLALGRYGALEAVREATTIAVLSFAFAVAMGTWITRIFAQGERYRALAEQLRVSQAEVVALSERAGAGRERERLSRELHDTLTQTLAGLVMLSEQAERALAAGDAERARDRLARVGAAARDAVGEARALVATTQPLGDGGLEAAIERIAARLSVDAGLNVECELEAVSLDRERQVVLLRAAQEGLANARRHARASRVVLALTAPAQGGAVLVVEDDGVGPDPERMRLGGFGLSGIADRVRVVGGAVSFGSGAGGGARLEVRLPGSGSGSGQGEGSGSGEVEGSGSGSGSGPASGARPGSGSDPDPGEGSGSGSDPDPGEGSGSGSDPGAGSAVKS</sequence>
<dbReference type="Pfam" id="PF07730">
    <property type="entry name" value="HisKA_3"/>
    <property type="match status" value="1"/>
</dbReference>
<keyword evidence="10" id="KW-0472">Membrane</keyword>
<feature type="domain" description="Histidine kinase/HSP90-like ATPase" evidence="11">
    <location>
        <begin position="323"/>
        <end position="417"/>
    </location>
</feature>
<dbReference type="GO" id="GO:0000155">
    <property type="term" value="F:phosphorelay sensor kinase activity"/>
    <property type="evidence" value="ECO:0007669"/>
    <property type="project" value="InterPro"/>
</dbReference>
<evidence type="ECO:0000313" key="13">
    <source>
        <dbReference type="Proteomes" id="UP000289260"/>
    </source>
</evidence>
<organism evidence="12 13">
    <name type="scientific">Leucobacter triazinivorans</name>
    <dbReference type="NCBI Taxonomy" id="1784719"/>
    <lineage>
        <taxon>Bacteria</taxon>
        <taxon>Bacillati</taxon>
        <taxon>Actinomycetota</taxon>
        <taxon>Actinomycetes</taxon>
        <taxon>Micrococcales</taxon>
        <taxon>Microbacteriaceae</taxon>
        <taxon>Leucobacter</taxon>
    </lineage>
</organism>
<evidence type="ECO:0000259" key="11">
    <source>
        <dbReference type="SMART" id="SM00387"/>
    </source>
</evidence>
<feature type="transmembrane region" description="Helical" evidence="10">
    <location>
        <begin position="53"/>
        <end position="75"/>
    </location>
</feature>
<keyword evidence="6 12" id="KW-0418">Kinase</keyword>
<dbReference type="InterPro" id="IPR050482">
    <property type="entry name" value="Sensor_HK_TwoCompSys"/>
</dbReference>
<evidence type="ECO:0000256" key="1">
    <source>
        <dbReference type="ARBA" id="ARBA00000085"/>
    </source>
</evidence>
<dbReference type="GO" id="GO:0016020">
    <property type="term" value="C:membrane"/>
    <property type="evidence" value="ECO:0007669"/>
    <property type="project" value="InterPro"/>
</dbReference>
<evidence type="ECO:0000256" key="2">
    <source>
        <dbReference type="ARBA" id="ARBA00012438"/>
    </source>
</evidence>
<feature type="compositionally biased region" description="Gly residues" evidence="9">
    <location>
        <begin position="416"/>
        <end position="442"/>
    </location>
</feature>
<comment type="catalytic activity">
    <reaction evidence="1">
        <text>ATP + protein L-histidine = ADP + protein N-phospho-L-histidine.</text>
        <dbReference type="EC" id="2.7.13.3"/>
    </reaction>
</comment>
<dbReference type="OrthoDB" id="144293at2"/>
<dbReference type="PANTHER" id="PTHR24421:SF10">
    <property type="entry name" value="NITRATE_NITRITE SENSOR PROTEIN NARQ"/>
    <property type="match status" value="1"/>
</dbReference>